<sequence length="130" mass="14606">MAQTEIRPRVVILLADVDPSRCDELGRLYHRDGRPLTGIEHDLLSTSTSDEIDMAVVHGLPDEAGWMSESTLVGRALVSLYMKYAYLLPDDSLDSVYDLMTDEDYAELERLSDIHSTLRAPEGHAELEED</sequence>
<dbReference type="EMBL" id="LJGZ01000106">
    <property type="protein sequence ID" value="OEV15834.1"/>
    <property type="molecule type" value="Genomic_DNA"/>
</dbReference>
<keyword evidence="2" id="KW-1185">Reference proteome</keyword>
<accession>A0A1E7LI53</accession>
<reference evidence="1 2" key="1">
    <citation type="journal article" date="2016" name="Front. Microbiol.">
        <title>Comparative Genomics Analysis of Streptomyces Species Reveals Their Adaptation to the Marine Environment and Their Diversity at the Genomic Level.</title>
        <authorList>
            <person name="Tian X."/>
            <person name="Zhang Z."/>
            <person name="Yang T."/>
            <person name="Chen M."/>
            <person name="Li J."/>
            <person name="Chen F."/>
            <person name="Yang J."/>
            <person name="Li W."/>
            <person name="Zhang B."/>
            <person name="Zhang Z."/>
            <person name="Wu J."/>
            <person name="Zhang C."/>
            <person name="Long L."/>
            <person name="Xiao J."/>
        </authorList>
    </citation>
    <scope>NUCLEOTIDE SEQUENCE [LARGE SCALE GENOMIC DNA]</scope>
    <source>
        <strain evidence="1 2">SCSIO M10372</strain>
    </source>
</reference>
<dbReference type="AlphaFoldDB" id="A0A1E7LI53"/>
<gene>
    <name evidence="1" type="ORF">AN221_36185</name>
</gene>
<dbReference type="OrthoDB" id="4252608at2"/>
<proteinExistence type="predicted"/>
<dbReference type="RefSeq" id="WP_070204410.1">
    <property type="nucleotide sequence ID" value="NZ_LJGZ01000106.1"/>
</dbReference>
<dbReference type="Proteomes" id="UP000175971">
    <property type="component" value="Unassembled WGS sequence"/>
</dbReference>
<organism evidence="1 2">
    <name type="scientific">Streptomyces nanshensis</name>
    <dbReference type="NCBI Taxonomy" id="518642"/>
    <lineage>
        <taxon>Bacteria</taxon>
        <taxon>Bacillati</taxon>
        <taxon>Actinomycetota</taxon>
        <taxon>Actinomycetes</taxon>
        <taxon>Kitasatosporales</taxon>
        <taxon>Streptomycetaceae</taxon>
        <taxon>Streptomyces</taxon>
    </lineage>
</organism>
<evidence type="ECO:0000313" key="1">
    <source>
        <dbReference type="EMBL" id="OEV15834.1"/>
    </source>
</evidence>
<name>A0A1E7LI53_9ACTN</name>
<protein>
    <submittedName>
        <fullName evidence="1">Uncharacterized protein</fullName>
    </submittedName>
</protein>
<evidence type="ECO:0000313" key="2">
    <source>
        <dbReference type="Proteomes" id="UP000175971"/>
    </source>
</evidence>
<dbReference type="PATRIC" id="fig|518642.7.peg.7422"/>
<comment type="caution">
    <text evidence="1">The sequence shown here is derived from an EMBL/GenBank/DDBJ whole genome shotgun (WGS) entry which is preliminary data.</text>
</comment>